<reference evidence="5 6" key="1">
    <citation type="submission" date="2014-07" db="EMBL/GenBank/DDBJ databases">
        <title>Complete genome sequence of Corynebacterium atypicum DSM 44849: identifiction of the mycolic acid biosynthesis genes.</title>
        <authorList>
            <person name="Tippelt A."/>
            <person name="Mollmann S."/>
            <person name="Albersmeier A."/>
            <person name="Jaenicke S."/>
            <person name="Ruckert C."/>
            <person name="Tauch A."/>
        </authorList>
    </citation>
    <scope>NUCLEOTIDE SEQUENCE [LARGE SCALE GENOMIC DNA]</scope>
    <source>
        <strain evidence="5 6">R2070</strain>
    </source>
</reference>
<keyword evidence="2" id="KW-0479">Metal-binding</keyword>
<evidence type="ECO:0000313" key="6">
    <source>
        <dbReference type="Proteomes" id="UP000028504"/>
    </source>
</evidence>
<organism evidence="5 6">
    <name type="scientific">Corynebacterium atypicum</name>
    <dbReference type="NCBI Taxonomy" id="191610"/>
    <lineage>
        <taxon>Bacteria</taxon>
        <taxon>Bacillati</taxon>
        <taxon>Actinomycetota</taxon>
        <taxon>Actinomycetes</taxon>
        <taxon>Mycobacteriales</taxon>
        <taxon>Corynebacteriaceae</taxon>
        <taxon>Corynebacterium</taxon>
    </lineage>
</organism>
<sequence length="258" mass="27126">MSLRIELPESFAARMGDDPHVGLFLSSGSETNAEIVASAGFDWLLIDAEHSPYSLETVQALLRTLAAYPAAPVVRIPANDTALIKQYLDLGAQNLMVPMVHTPQLAQQAVAAMHYPPRGVRGIGAALARSSRYNRVAGYLNNASDSLSLTVQIESGEAVAHAAEIAAVDGVDAVFIGPSDLAASLGHLGEQQHPEVLDAVARVFDAVRAAGKPVGVNAFNVEQAQKYVEAGASFVCVGADVQQLALATSRLVARFKGE</sequence>
<dbReference type="SUPFAM" id="SSF51621">
    <property type="entry name" value="Phosphoenolpyruvate/pyruvate domain"/>
    <property type="match status" value="1"/>
</dbReference>
<dbReference type="Proteomes" id="UP000028504">
    <property type="component" value="Chromosome"/>
</dbReference>
<protein>
    <submittedName>
        <fullName evidence="5">Alpha-dehydro-beta-deoxy-D-glucarate aldolase</fullName>
    </submittedName>
</protein>
<dbReference type="Pfam" id="PF03328">
    <property type="entry name" value="HpcH_HpaI"/>
    <property type="match status" value="1"/>
</dbReference>
<dbReference type="Gene3D" id="3.20.20.60">
    <property type="entry name" value="Phosphoenolpyruvate-binding domains"/>
    <property type="match status" value="1"/>
</dbReference>
<dbReference type="PROSITE" id="PS50972">
    <property type="entry name" value="PTERIN_BINDING"/>
    <property type="match status" value="1"/>
</dbReference>
<name>A0ABM5QM50_9CORY</name>
<keyword evidence="3" id="KW-0456">Lyase</keyword>
<evidence type="ECO:0000256" key="2">
    <source>
        <dbReference type="ARBA" id="ARBA00022723"/>
    </source>
</evidence>
<evidence type="ECO:0000256" key="1">
    <source>
        <dbReference type="ARBA" id="ARBA00005568"/>
    </source>
</evidence>
<dbReference type="PANTHER" id="PTHR30502:SF0">
    <property type="entry name" value="PHOSPHOENOLPYRUVATE CARBOXYLASE FAMILY PROTEIN"/>
    <property type="match status" value="1"/>
</dbReference>
<dbReference type="InterPro" id="IPR040442">
    <property type="entry name" value="Pyrv_kinase-like_dom_sf"/>
</dbReference>
<dbReference type="InterPro" id="IPR000489">
    <property type="entry name" value="Pterin-binding_dom"/>
</dbReference>
<keyword evidence="6" id="KW-1185">Reference proteome</keyword>
<dbReference type="PANTHER" id="PTHR30502">
    <property type="entry name" value="2-KETO-3-DEOXY-L-RHAMNONATE ALDOLASE"/>
    <property type="match status" value="1"/>
</dbReference>
<dbReference type="InterPro" id="IPR050251">
    <property type="entry name" value="HpcH-HpaI_aldolase"/>
</dbReference>
<feature type="domain" description="Pterin-binding" evidence="4">
    <location>
        <begin position="134"/>
        <end position="258"/>
    </location>
</feature>
<gene>
    <name evidence="5" type="ORF">CATYP_02975</name>
</gene>
<evidence type="ECO:0000313" key="5">
    <source>
        <dbReference type="EMBL" id="AIG63817.1"/>
    </source>
</evidence>
<accession>A0ABM5QM50</accession>
<dbReference type="InterPro" id="IPR015813">
    <property type="entry name" value="Pyrv/PenolPyrv_kinase-like_dom"/>
</dbReference>
<evidence type="ECO:0000259" key="4">
    <source>
        <dbReference type="PROSITE" id="PS50972"/>
    </source>
</evidence>
<dbReference type="RefSeq" id="WP_038604757.1">
    <property type="nucleotide sequence ID" value="NZ_CP008944.1"/>
</dbReference>
<comment type="similarity">
    <text evidence="1">Belongs to the HpcH/HpaI aldolase family.</text>
</comment>
<evidence type="ECO:0000256" key="3">
    <source>
        <dbReference type="ARBA" id="ARBA00023239"/>
    </source>
</evidence>
<dbReference type="InterPro" id="IPR005000">
    <property type="entry name" value="Aldolase/citrate-lyase_domain"/>
</dbReference>
<proteinExistence type="inferred from homology"/>
<dbReference type="EMBL" id="CP008944">
    <property type="protein sequence ID" value="AIG63817.1"/>
    <property type="molecule type" value="Genomic_DNA"/>
</dbReference>